<keyword evidence="1" id="KW-0812">Transmembrane</keyword>
<dbReference type="AlphaFoldDB" id="A0A7U8GRZ2"/>
<evidence type="ECO:0000313" key="2">
    <source>
        <dbReference type="EMBL" id="EAR61932.1"/>
    </source>
</evidence>
<evidence type="ECO:0000313" key="3">
    <source>
        <dbReference type="Proteomes" id="UP000002171"/>
    </source>
</evidence>
<sequence>MYLDIQSLFFVTLMAFLFYHWWQSQKVKEIALRHTRRHCKELELQLLDDNINLRGFWLRRDDKGQLRIWRSYNFEFSSTGEERYSGRVVTLGRKVTDLHLDPHRLQ</sequence>
<protein>
    <recommendedName>
        <fullName evidence="4">DUF3301 domain-containing protein</fullName>
    </recommendedName>
</protein>
<comment type="caution">
    <text evidence="2">The sequence shown here is derived from an EMBL/GenBank/DDBJ whole genome shotgun (WGS) entry which is preliminary data.</text>
</comment>
<keyword evidence="1" id="KW-1133">Transmembrane helix</keyword>
<dbReference type="OrthoDB" id="5959530at2"/>
<dbReference type="EMBL" id="AAOW01000005">
    <property type="protein sequence ID" value="EAR61932.1"/>
    <property type="molecule type" value="Genomic_DNA"/>
</dbReference>
<evidence type="ECO:0000256" key="1">
    <source>
        <dbReference type="SAM" id="Phobius"/>
    </source>
</evidence>
<gene>
    <name evidence="2" type="ORF">MED92_03253</name>
</gene>
<dbReference type="Proteomes" id="UP000002171">
    <property type="component" value="Unassembled WGS sequence"/>
</dbReference>
<feature type="transmembrane region" description="Helical" evidence="1">
    <location>
        <begin position="6"/>
        <end position="22"/>
    </location>
</feature>
<organism evidence="2 3">
    <name type="scientific">Neptuniibacter caesariensis</name>
    <dbReference type="NCBI Taxonomy" id="207954"/>
    <lineage>
        <taxon>Bacteria</taxon>
        <taxon>Pseudomonadati</taxon>
        <taxon>Pseudomonadota</taxon>
        <taxon>Gammaproteobacteria</taxon>
        <taxon>Oceanospirillales</taxon>
        <taxon>Oceanospirillaceae</taxon>
        <taxon>Neptuniibacter</taxon>
    </lineage>
</organism>
<proteinExistence type="predicted"/>
<dbReference type="InterPro" id="IPR021732">
    <property type="entry name" value="DUF3301"/>
</dbReference>
<reference evidence="2 3" key="1">
    <citation type="submission" date="2006-02" db="EMBL/GenBank/DDBJ databases">
        <authorList>
            <person name="Pinhassi J."/>
            <person name="Pedros-Alio C."/>
            <person name="Ferriera S."/>
            <person name="Johnson J."/>
            <person name="Kravitz S."/>
            <person name="Halpern A."/>
            <person name="Remington K."/>
            <person name="Beeson K."/>
            <person name="Tran B."/>
            <person name="Rogers Y.-H."/>
            <person name="Friedman R."/>
            <person name="Venter J.C."/>
        </authorList>
    </citation>
    <scope>NUCLEOTIDE SEQUENCE [LARGE SCALE GENOMIC DNA]</scope>
    <source>
        <strain evidence="2 3">MED92</strain>
    </source>
</reference>
<dbReference type="Pfam" id="PF11743">
    <property type="entry name" value="DUF3301"/>
    <property type="match status" value="1"/>
</dbReference>
<name>A0A7U8GRZ2_NEPCE</name>
<keyword evidence="3" id="KW-1185">Reference proteome</keyword>
<keyword evidence="1" id="KW-0472">Membrane</keyword>
<evidence type="ECO:0008006" key="4">
    <source>
        <dbReference type="Google" id="ProtNLM"/>
    </source>
</evidence>
<accession>A0A7U8GRZ2</accession>
<dbReference type="RefSeq" id="WP_007022667.1">
    <property type="nucleotide sequence ID" value="NZ_CH724127.1"/>
</dbReference>